<dbReference type="PANTHER" id="PTHR42698">
    <property type="entry name" value="GTPASE ERA"/>
    <property type="match status" value="1"/>
</dbReference>
<sequence length="178" mass="20465">MTNTVLNNPNSNCIIQIPWSDTKKLFKDETGWEHFEAVFYTSALTGEGVDDLKEYLIDRAPNGDWRYHSSVMTTKSPQQLCIDCLRGKLLDHLPHNVPYQLDIKVSFWQVDEHDLLKIVLDVQCQKDRHARLLIGTGGERIHLISAETNQELRNLFQREVYLKVAVKYSNGLTAAPQQ</sequence>
<dbReference type="SUPFAM" id="SSF54814">
    <property type="entry name" value="Prokaryotic type KH domain (KH-domain type II)"/>
    <property type="match status" value="1"/>
</dbReference>
<dbReference type="AlphaFoldDB" id="A0A914XB43"/>
<name>A0A914XB43_9BILA</name>
<proteinExistence type="predicted"/>
<reference evidence="2" key="1">
    <citation type="submission" date="2022-11" db="UniProtKB">
        <authorList>
            <consortium name="WormBaseParasite"/>
        </authorList>
    </citation>
    <scope>IDENTIFICATION</scope>
</reference>
<dbReference type="WBParaSite" id="PSAMB.scaffold7191size8070.g29740.t1">
    <property type="protein sequence ID" value="PSAMB.scaffold7191size8070.g29740.t1"/>
    <property type="gene ID" value="PSAMB.scaffold7191size8070.g29740"/>
</dbReference>
<dbReference type="GO" id="GO:0005759">
    <property type="term" value="C:mitochondrial matrix"/>
    <property type="evidence" value="ECO:0007669"/>
    <property type="project" value="TreeGrafter"/>
</dbReference>
<dbReference type="GO" id="GO:0043024">
    <property type="term" value="F:ribosomal small subunit binding"/>
    <property type="evidence" value="ECO:0007669"/>
    <property type="project" value="TreeGrafter"/>
</dbReference>
<dbReference type="InterPro" id="IPR009019">
    <property type="entry name" value="KH_sf_prok-type"/>
</dbReference>
<dbReference type="CDD" id="cd22534">
    <property type="entry name" value="KH-II_Era"/>
    <property type="match status" value="1"/>
</dbReference>
<dbReference type="GO" id="GO:0019843">
    <property type="term" value="F:rRNA binding"/>
    <property type="evidence" value="ECO:0007669"/>
    <property type="project" value="TreeGrafter"/>
</dbReference>
<dbReference type="InterPro" id="IPR015946">
    <property type="entry name" value="KH_dom-like_a/b"/>
</dbReference>
<evidence type="ECO:0000313" key="2">
    <source>
        <dbReference type="WBParaSite" id="PSAMB.scaffold7191size8070.g29740.t1"/>
    </source>
</evidence>
<dbReference type="GO" id="GO:0005525">
    <property type="term" value="F:GTP binding"/>
    <property type="evidence" value="ECO:0007669"/>
    <property type="project" value="InterPro"/>
</dbReference>
<keyword evidence="1" id="KW-1185">Reference proteome</keyword>
<protein>
    <submittedName>
        <fullName evidence="2">Uncharacterized protein</fullName>
    </submittedName>
</protein>
<dbReference type="PANTHER" id="PTHR42698:SF1">
    <property type="entry name" value="GTPASE ERA, MITOCHONDRIAL"/>
    <property type="match status" value="1"/>
</dbReference>
<dbReference type="GO" id="GO:0000028">
    <property type="term" value="P:ribosomal small subunit assembly"/>
    <property type="evidence" value="ECO:0007669"/>
    <property type="project" value="TreeGrafter"/>
</dbReference>
<dbReference type="Gene3D" id="3.30.300.20">
    <property type="match status" value="1"/>
</dbReference>
<dbReference type="Proteomes" id="UP000887566">
    <property type="component" value="Unplaced"/>
</dbReference>
<evidence type="ECO:0000313" key="1">
    <source>
        <dbReference type="Proteomes" id="UP000887566"/>
    </source>
</evidence>
<organism evidence="1 2">
    <name type="scientific">Plectus sambesii</name>
    <dbReference type="NCBI Taxonomy" id="2011161"/>
    <lineage>
        <taxon>Eukaryota</taxon>
        <taxon>Metazoa</taxon>
        <taxon>Ecdysozoa</taxon>
        <taxon>Nematoda</taxon>
        <taxon>Chromadorea</taxon>
        <taxon>Plectida</taxon>
        <taxon>Plectina</taxon>
        <taxon>Plectoidea</taxon>
        <taxon>Plectidae</taxon>
        <taxon>Plectus</taxon>
    </lineage>
</organism>
<accession>A0A914XB43</accession>
<dbReference type="InterPro" id="IPR005662">
    <property type="entry name" value="GTPase_Era-like"/>
</dbReference>